<keyword evidence="2" id="KW-1185">Reference proteome</keyword>
<protein>
    <submittedName>
        <fullName evidence="1">Uncharacterized protein</fullName>
    </submittedName>
</protein>
<name>A0A9P4L6A5_9PLEO</name>
<reference evidence="1" key="1">
    <citation type="submission" date="2020-01" db="EMBL/GenBank/DDBJ databases">
        <authorList>
            <consortium name="DOE Joint Genome Institute"/>
            <person name="Haridas S."/>
            <person name="Albert R."/>
            <person name="Binder M."/>
            <person name="Bloem J."/>
            <person name="Labutti K."/>
            <person name="Salamov A."/>
            <person name="Andreopoulos B."/>
            <person name="Baker S.E."/>
            <person name="Barry K."/>
            <person name="Bills G."/>
            <person name="Bluhm B.H."/>
            <person name="Cannon C."/>
            <person name="Castanera R."/>
            <person name="Culley D.E."/>
            <person name="Daum C."/>
            <person name="Ezra D."/>
            <person name="Gonzalez J.B."/>
            <person name="Henrissat B."/>
            <person name="Kuo A."/>
            <person name="Liang C."/>
            <person name="Lipzen A."/>
            <person name="Lutzoni F."/>
            <person name="Magnuson J."/>
            <person name="Mondo S."/>
            <person name="Nolan M."/>
            <person name="Ohm R."/>
            <person name="Pangilinan J."/>
            <person name="Park H.-J."/>
            <person name="Ramirez L."/>
            <person name="Alfaro M."/>
            <person name="Sun H."/>
            <person name="Tritt A."/>
            <person name="Yoshinaga Y."/>
            <person name="Zwiers L.-H."/>
            <person name="Turgeon B.G."/>
            <person name="Goodwin S.B."/>
            <person name="Spatafora J.W."/>
            <person name="Crous P.W."/>
            <person name="Grigoriev I.V."/>
        </authorList>
    </citation>
    <scope>NUCLEOTIDE SEQUENCE</scope>
    <source>
        <strain evidence="1">CBS 394.84</strain>
    </source>
</reference>
<gene>
    <name evidence="1" type="ORF">K460DRAFT_139441</name>
</gene>
<evidence type="ECO:0000313" key="1">
    <source>
        <dbReference type="EMBL" id="KAF1843094.1"/>
    </source>
</evidence>
<dbReference type="EMBL" id="ML976617">
    <property type="protein sequence ID" value="KAF1843094.1"/>
    <property type="molecule type" value="Genomic_DNA"/>
</dbReference>
<dbReference type="GeneID" id="63843985"/>
<dbReference type="RefSeq" id="XP_040785657.1">
    <property type="nucleotide sequence ID" value="XM_040926733.1"/>
</dbReference>
<dbReference type="Proteomes" id="UP000800039">
    <property type="component" value="Unassembled WGS sequence"/>
</dbReference>
<dbReference type="AlphaFoldDB" id="A0A9P4L6A5"/>
<comment type="caution">
    <text evidence="1">The sequence shown here is derived from an EMBL/GenBank/DDBJ whole genome shotgun (WGS) entry which is preliminary data.</text>
</comment>
<accession>A0A9P4L6A5</accession>
<evidence type="ECO:0000313" key="2">
    <source>
        <dbReference type="Proteomes" id="UP000800039"/>
    </source>
</evidence>
<organism evidence="1 2">
    <name type="scientific">Cucurbitaria berberidis CBS 394.84</name>
    <dbReference type="NCBI Taxonomy" id="1168544"/>
    <lineage>
        <taxon>Eukaryota</taxon>
        <taxon>Fungi</taxon>
        <taxon>Dikarya</taxon>
        <taxon>Ascomycota</taxon>
        <taxon>Pezizomycotina</taxon>
        <taxon>Dothideomycetes</taxon>
        <taxon>Pleosporomycetidae</taxon>
        <taxon>Pleosporales</taxon>
        <taxon>Pleosporineae</taxon>
        <taxon>Cucurbitariaceae</taxon>
        <taxon>Cucurbitaria</taxon>
    </lineage>
</organism>
<sequence>MRCMPHCESAAMMHSYRRYVRCRLVSALLLGIFTSKNAAVVNTLNSWWCDVLLGAGAQPGSLKHRCGAPPKRHLRDRCRDQNLQVILRLEMKLTKVGVSRGFRSFRKSRWQQW</sequence>
<proteinExistence type="predicted"/>